<reference evidence="2" key="1">
    <citation type="journal article" date="2022" name="bioRxiv">
        <title>Sequencing and chromosome-scale assembly of the giantPleurodeles waltlgenome.</title>
        <authorList>
            <person name="Brown T."/>
            <person name="Elewa A."/>
            <person name="Iarovenko S."/>
            <person name="Subramanian E."/>
            <person name="Araus A.J."/>
            <person name="Petzold A."/>
            <person name="Susuki M."/>
            <person name="Suzuki K.-i.T."/>
            <person name="Hayashi T."/>
            <person name="Toyoda A."/>
            <person name="Oliveira C."/>
            <person name="Osipova E."/>
            <person name="Leigh N.D."/>
            <person name="Simon A."/>
            <person name="Yun M.H."/>
        </authorList>
    </citation>
    <scope>NUCLEOTIDE SEQUENCE</scope>
    <source>
        <strain evidence="2">20211129_DDA</strain>
        <tissue evidence="2">Liver</tissue>
    </source>
</reference>
<dbReference type="EMBL" id="JANPWB010000013">
    <property type="protein sequence ID" value="KAJ1106821.1"/>
    <property type="molecule type" value="Genomic_DNA"/>
</dbReference>
<evidence type="ECO:0000313" key="2">
    <source>
        <dbReference type="EMBL" id="KAJ1106821.1"/>
    </source>
</evidence>
<gene>
    <name evidence="2" type="ORF">NDU88_004219</name>
</gene>
<feature type="compositionally biased region" description="Basic and acidic residues" evidence="1">
    <location>
        <begin position="120"/>
        <end position="129"/>
    </location>
</feature>
<evidence type="ECO:0000313" key="3">
    <source>
        <dbReference type="Proteomes" id="UP001066276"/>
    </source>
</evidence>
<proteinExistence type="predicted"/>
<organism evidence="2 3">
    <name type="scientific">Pleurodeles waltl</name>
    <name type="common">Iberian ribbed newt</name>
    <dbReference type="NCBI Taxonomy" id="8319"/>
    <lineage>
        <taxon>Eukaryota</taxon>
        <taxon>Metazoa</taxon>
        <taxon>Chordata</taxon>
        <taxon>Craniata</taxon>
        <taxon>Vertebrata</taxon>
        <taxon>Euteleostomi</taxon>
        <taxon>Amphibia</taxon>
        <taxon>Batrachia</taxon>
        <taxon>Caudata</taxon>
        <taxon>Salamandroidea</taxon>
        <taxon>Salamandridae</taxon>
        <taxon>Pleurodelinae</taxon>
        <taxon>Pleurodeles</taxon>
    </lineage>
</organism>
<protein>
    <submittedName>
        <fullName evidence="2">Uncharacterized protein</fullName>
    </submittedName>
</protein>
<feature type="compositionally biased region" description="Basic and acidic residues" evidence="1">
    <location>
        <begin position="91"/>
        <end position="111"/>
    </location>
</feature>
<feature type="compositionally biased region" description="Basic and acidic residues" evidence="1">
    <location>
        <begin position="62"/>
        <end position="82"/>
    </location>
</feature>
<feature type="region of interest" description="Disordered" evidence="1">
    <location>
        <begin position="1"/>
        <end position="173"/>
    </location>
</feature>
<accession>A0AAV7MSV4</accession>
<comment type="caution">
    <text evidence="2">The sequence shown here is derived from an EMBL/GenBank/DDBJ whole genome shotgun (WGS) entry which is preliminary data.</text>
</comment>
<keyword evidence="3" id="KW-1185">Reference proteome</keyword>
<dbReference type="Proteomes" id="UP001066276">
    <property type="component" value="Chromosome 9"/>
</dbReference>
<dbReference type="AlphaFoldDB" id="A0AAV7MSV4"/>
<name>A0AAV7MSV4_PLEWA</name>
<evidence type="ECO:0000256" key="1">
    <source>
        <dbReference type="SAM" id="MobiDB-lite"/>
    </source>
</evidence>
<sequence length="173" mass="18842">MGWELESPATSHVKPGALCRSTDPCGNGTKDIGNPDDRIPEPVPGNQEEEDVITITGNPDIRVPDEVEREDGLRARHVLTKEDAEEGGAEDGGRTEKAPEQAQEEKQKDASPGDIPKGQEGPKERERCHVPGGTWLSQVRSYLKDSLRLKRGRGGCGRRGTRGRGQKGEREGL</sequence>